<protein>
    <recommendedName>
        <fullName evidence="1">Soluble Rieske-type ferredoxin domain-containing protein</fullName>
    </recommendedName>
</protein>
<organism evidence="2 3">
    <name type="scientific">Cirrhinus mrigala</name>
    <name type="common">Mrigala</name>
    <dbReference type="NCBI Taxonomy" id="683832"/>
    <lineage>
        <taxon>Eukaryota</taxon>
        <taxon>Metazoa</taxon>
        <taxon>Chordata</taxon>
        <taxon>Craniata</taxon>
        <taxon>Vertebrata</taxon>
        <taxon>Euteleostomi</taxon>
        <taxon>Actinopterygii</taxon>
        <taxon>Neopterygii</taxon>
        <taxon>Teleostei</taxon>
        <taxon>Ostariophysi</taxon>
        <taxon>Cypriniformes</taxon>
        <taxon>Cyprinidae</taxon>
        <taxon>Labeoninae</taxon>
        <taxon>Labeonini</taxon>
        <taxon>Cirrhinus</taxon>
    </lineage>
</organism>
<keyword evidence="3" id="KW-1185">Reference proteome</keyword>
<dbReference type="AlphaFoldDB" id="A0ABD0NMV2"/>
<gene>
    <name evidence="2" type="ORF">M9458_042500</name>
</gene>
<evidence type="ECO:0000313" key="2">
    <source>
        <dbReference type="EMBL" id="KAL0163104.1"/>
    </source>
</evidence>
<dbReference type="InterPro" id="IPR054716">
    <property type="entry name" value="Sol_Rieske_ferrdox_dom"/>
</dbReference>
<dbReference type="Pfam" id="PF22543">
    <property type="entry name" value="Rieske_4"/>
    <property type="match status" value="1"/>
</dbReference>
<feature type="non-terminal residue" evidence="2">
    <location>
        <position position="50"/>
    </location>
</feature>
<dbReference type="Proteomes" id="UP001529510">
    <property type="component" value="Unassembled WGS sequence"/>
</dbReference>
<proteinExistence type="predicted"/>
<name>A0ABD0NMV2_CIRMR</name>
<comment type="caution">
    <text evidence="2">The sequence shown here is derived from an EMBL/GenBank/DDBJ whole genome shotgun (WGS) entry which is preliminary data.</text>
</comment>
<dbReference type="SUPFAM" id="SSF50022">
    <property type="entry name" value="ISP domain"/>
    <property type="match status" value="1"/>
</dbReference>
<evidence type="ECO:0000313" key="3">
    <source>
        <dbReference type="Proteomes" id="UP001529510"/>
    </source>
</evidence>
<sequence length="50" mass="6052">MDKNKPSRLYFIGKKEDLIQAKRTNVTLDGRDILILYHQRKFYAMDLQCY</sequence>
<evidence type="ECO:0000259" key="1">
    <source>
        <dbReference type="Pfam" id="PF22543"/>
    </source>
</evidence>
<dbReference type="Gene3D" id="2.102.10.10">
    <property type="entry name" value="Rieske [2Fe-2S] iron-sulphur domain"/>
    <property type="match status" value="1"/>
</dbReference>
<dbReference type="EMBL" id="JAMKFB020000021">
    <property type="protein sequence ID" value="KAL0163104.1"/>
    <property type="molecule type" value="Genomic_DNA"/>
</dbReference>
<dbReference type="InterPro" id="IPR036922">
    <property type="entry name" value="Rieske_2Fe-2S_sf"/>
</dbReference>
<reference evidence="2 3" key="1">
    <citation type="submission" date="2024-05" db="EMBL/GenBank/DDBJ databases">
        <title>Genome sequencing and assembly of Indian major carp, Cirrhinus mrigala (Hamilton, 1822).</title>
        <authorList>
            <person name="Mohindra V."/>
            <person name="Chowdhury L.M."/>
            <person name="Lal K."/>
            <person name="Jena J.K."/>
        </authorList>
    </citation>
    <scope>NUCLEOTIDE SEQUENCE [LARGE SCALE GENOMIC DNA]</scope>
    <source>
        <strain evidence="2">CM1030</strain>
        <tissue evidence="2">Blood</tissue>
    </source>
</reference>
<feature type="domain" description="Soluble Rieske-type ferredoxin" evidence="1">
    <location>
        <begin position="11"/>
        <end position="50"/>
    </location>
</feature>
<accession>A0ABD0NMV2</accession>